<proteinExistence type="predicted"/>
<dbReference type="OMA" id="WKQYVYV"/>
<sequence length="612" mass="71344">MIILFSLDQAISAETFRLKTIVPLNITTTEAAECLMKGFGKGKCQNDITLLLRHGNNCLRICGTNALAPYCHIRNKRNLFEECETGMNAIGLSTFSRDCPAYHLSYRNSTFTALSVDISCQKRTLLRVLPENRKLWLPVNDDRWFHEPTFLALFGWKQYVYVVYNEESHEGVKGRIGVVCANDTVVTDGIVSNKNIFNLFGKLSLTYPLNSNNLRLKILKKAEKFTNFIFAIFWNGFEQLPISALCIFDLNKIEEKLLFDGNGIAEMAWKMNDYHCPKRNQSGFPRILDKTAIIMNPYAYYIFPEMTEQVSFRIVSVNVADIDNGNYQIIAVSKKTKVYGFFFNGTFINEKWTDQITINGKILEMKIQKKTFTILFKKYEIKDWKSEITENNNQSIRRQCDCEWTEWSSCSQRCGGGYRNRKWRCLRRENCNSFNENEQQYQSCNNVSCNEVRRYSTWSQWLAFEGSTEIRYRASCGVEVPNPMLIKSILHESKRVLTREWLAWSEWTACSATCGNSLRNRWRTRKGLILSYNDSIQYIMEPCSIPSCEFDDMTEWINGTDIRWRISKYSPPFGISNFFFGTDLQTFPRIEKYLKYIHYSVIFPVKVLHLKT</sequence>
<dbReference type="EMBL" id="CMVM020000231">
    <property type="status" value="NOT_ANNOTATED_CDS"/>
    <property type="molecule type" value="Genomic_DNA"/>
</dbReference>
<evidence type="ECO:0000313" key="6">
    <source>
        <dbReference type="Proteomes" id="UP000024404"/>
    </source>
</evidence>
<dbReference type="Proteomes" id="UP000024404">
    <property type="component" value="Unassembled WGS sequence"/>
</dbReference>
<keyword evidence="6" id="KW-1185">Reference proteome</keyword>
<evidence type="ECO:0000313" key="5">
    <source>
        <dbReference type="EnsemblMetazoa" id="OVOC7741.1"/>
    </source>
</evidence>
<dbReference type="GO" id="GO:0005886">
    <property type="term" value="C:plasma membrane"/>
    <property type="evidence" value="ECO:0007669"/>
    <property type="project" value="TreeGrafter"/>
</dbReference>
<dbReference type="InterPro" id="IPR001627">
    <property type="entry name" value="Semap_dom"/>
</dbReference>
<organism evidence="5 6">
    <name type="scientific">Onchocerca volvulus</name>
    <dbReference type="NCBI Taxonomy" id="6282"/>
    <lineage>
        <taxon>Eukaryota</taxon>
        <taxon>Metazoa</taxon>
        <taxon>Ecdysozoa</taxon>
        <taxon>Nematoda</taxon>
        <taxon>Chromadorea</taxon>
        <taxon>Rhabditida</taxon>
        <taxon>Spirurina</taxon>
        <taxon>Spiruromorpha</taxon>
        <taxon>Filarioidea</taxon>
        <taxon>Onchocercidae</taxon>
        <taxon>Onchocerca</taxon>
    </lineage>
</organism>
<dbReference type="InterPro" id="IPR000884">
    <property type="entry name" value="TSP1_rpt"/>
</dbReference>
<keyword evidence="2" id="KW-0524">Neurogenesis</keyword>
<dbReference type="PANTHER" id="PTHR11036:SF127">
    <property type="entry name" value="SEMAPHORIN-1A"/>
    <property type="match status" value="1"/>
</dbReference>
<dbReference type="GO" id="GO:0030335">
    <property type="term" value="P:positive regulation of cell migration"/>
    <property type="evidence" value="ECO:0007669"/>
    <property type="project" value="TreeGrafter"/>
</dbReference>
<dbReference type="AlphaFoldDB" id="A0A8R1Y0L2"/>
<feature type="domain" description="Sema" evidence="4">
    <location>
        <begin position="1"/>
        <end position="388"/>
    </location>
</feature>
<comment type="caution">
    <text evidence="3">Lacks conserved residue(s) required for the propagation of feature annotation.</text>
</comment>
<dbReference type="Gene3D" id="2.130.10.10">
    <property type="entry name" value="YVTN repeat-like/Quinoprotein amine dehydrogenase"/>
    <property type="match status" value="1"/>
</dbReference>
<name>A0A8R1Y0L2_ONCVO</name>
<reference evidence="6" key="1">
    <citation type="submission" date="2013-10" db="EMBL/GenBank/DDBJ databases">
        <title>Genome sequencing of Onchocerca volvulus.</title>
        <authorList>
            <person name="Cotton J."/>
            <person name="Tsai J."/>
            <person name="Stanley E."/>
            <person name="Tracey A."/>
            <person name="Holroyd N."/>
            <person name="Lustigman S."/>
            <person name="Berriman M."/>
        </authorList>
    </citation>
    <scope>NUCLEOTIDE SEQUENCE</scope>
</reference>
<evidence type="ECO:0000256" key="2">
    <source>
        <dbReference type="ARBA" id="ARBA00022902"/>
    </source>
</evidence>
<dbReference type="EnsemblMetazoa" id="OVOC7741.1">
    <property type="protein sequence ID" value="OVOC7741.1"/>
    <property type="gene ID" value="WBGene00244550"/>
</dbReference>
<protein>
    <submittedName>
        <fullName evidence="5">Sema domain-containing protein</fullName>
    </submittedName>
</protein>
<dbReference type="InterPro" id="IPR015943">
    <property type="entry name" value="WD40/YVTN_repeat-like_dom_sf"/>
</dbReference>
<comment type="subcellular location">
    <subcellularLocation>
        <location evidence="1">Membrane</location>
        <topology evidence="1">Single-pass membrane protein</topology>
    </subcellularLocation>
</comment>
<dbReference type="PANTHER" id="PTHR11036">
    <property type="entry name" value="SEMAPHORIN"/>
    <property type="match status" value="1"/>
</dbReference>
<dbReference type="PROSITE" id="PS51004">
    <property type="entry name" value="SEMA"/>
    <property type="match status" value="1"/>
</dbReference>
<evidence type="ECO:0000259" key="4">
    <source>
        <dbReference type="PROSITE" id="PS51004"/>
    </source>
</evidence>
<dbReference type="SMART" id="SM00630">
    <property type="entry name" value="Sema"/>
    <property type="match status" value="1"/>
</dbReference>
<evidence type="ECO:0000256" key="1">
    <source>
        <dbReference type="ARBA" id="ARBA00004167"/>
    </source>
</evidence>
<dbReference type="InterPro" id="IPR036383">
    <property type="entry name" value="TSP1_rpt_sf"/>
</dbReference>
<reference evidence="5" key="2">
    <citation type="submission" date="2022-06" db="UniProtKB">
        <authorList>
            <consortium name="EnsemblMetazoa"/>
        </authorList>
    </citation>
    <scope>IDENTIFICATION</scope>
</reference>
<dbReference type="Pfam" id="PF00090">
    <property type="entry name" value="TSP_1"/>
    <property type="match status" value="2"/>
</dbReference>
<accession>A0A8R1Y0L2</accession>
<dbReference type="SUPFAM" id="SSF101912">
    <property type="entry name" value="Sema domain"/>
    <property type="match status" value="1"/>
</dbReference>
<evidence type="ECO:0000256" key="3">
    <source>
        <dbReference type="PROSITE-ProRule" id="PRU00352"/>
    </source>
</evidence>
<dbReference type="GO" id="GO:0007399">
    <property type="term" value="P:nervous system development"/>
    <property type="evidence" value="ECO:0007669"/>
    <property type="project" value="UniProtKB-KW"/>
</dbReference>
<dbReference type="GO" id="GO:0030215">
    <property type="term" value="F:semaphorin receptor binding"/>
    <property type="evidence" value="ECO:0007669"/>
    <property type="project" value="InterPro"/>
</dbReference>
<dbReference type="InterPro" id="IPR027231">
    <property type="entry name" value="Semaphorin"/>
</dbReference>
<dbReference type="InterPro" id="IPR036352">
    <property type="entry name" value="Semap_dom_sf"/>
</dbReference>
<dbReference type="SMART" id="SM00209">
    <property type="entry name" value="TSP1"/>
    <property type="match status" value="2"/>
</dbReference>
<dbReference type="Gene3D" id="2.20.100.10">
    <property type="entry name" value="Thrombospondin type-1 (TSP1) repeat"/>
    <property type="match status" value="2"/>
</dbReference>
<dbReference type="SUPFAM" id="SSF82895">
    <property type="entry name" value="TSP-1 type 1 repeat"/>
    <property type="match status" value="2"/>
</dbReference>
<dbReference type="GO" id="GO:0045499">
    <property type="term" value="F:chemorepellent activity"/>
    <property type="evidence" value="ECO:0007669"/>
    <property type="project" value="TreeGrafter"/>
</dbReference>
<dbReference type="PROSITE" id="PS50092">
    <property type="entry name" value="TSP1"/>
    <property type="match status" value="2"/>
</dbReference>